<dbReference type="RefSeq" id="WP_053994256.1">
    <property type="nucleotide sequence ID" value="NZ_CP065643.1"/>
</dbReference>
<accession>A0A0M9DM82</accession>
<dbReference type="AlphaFoldDB" id="A0A0M9DM82"/>
<dbReference type="EMBL" id="LGCI01000005">
    <property type="protein sequence ID" value="KOY83012.1"/>
    <property type="molecule type" value="Genomic_DNA"/>
</dbReference>
<protein>
    <recommendedName>
        <fullName evidence="3">LamG-like jellyroll fold domain-containing protein</fullName>
    </recommendedName>
</protein>
<evidence type="ECO:0008006" key="3">
    <source>
        <dbReference type="Google" id="ProtNLM"/>
    </source>
</evidence>
<dbReference type="PATRIC" id="fig|33935.3.peg.801"/>
<sequence>MARGQVLLQPENGWKRYNDTFSSLYCVGNWTYASVAGYHQGDRILSNKIGDYVKFKFTGSNIRILGALGHTGTTSINSNQIDVKIDDNPIESFSAVSDTSPTTLYQVIMYEKLNLPQGVHTITIENKQDLNVVLDAVDIDVEGELLRHDYFETNYSEPMRKYGVAWFGFDEVSGNVYDKLGSNYIGTVSGATRVEGWNGEGYAMSFNGSNQYIQFSSRAIPTGEKSIRCKIKASNSPNSSWQYVITESNGANLGTLIALNPSGQLCFINYKANNGVTRFYLVSSISIVDNKWHDILVTWNGTTDEKGVKMYIDNMLQPNNIALSDSLETTTSGRNLTIGYSGTTAYFNGQLDDLQVFNKALIPSDFTQKCLAIKSESNKNLVLSSIVTRVKEIPNTEESTLLNQGGVIHEIDSAIDRPPLDLTGISTEYEIVSTNKSSLNNGKMFTIPIDNNFKTALVEDNY</sequence>
<gene>
    <name evidence="1" type="ORF">ADM90_06800</name>
</gene>
<dbReference type="STRING" id="33935.ADM90_06800"/>
<organism evidence="1 2">
    <name type="scientific">Lysinibacillus macroides</name>
    <dbReference type="NCBI Taxonomy" id="33935"/>
    <lineage>
        <taxon>Bacteria</taxon>
        <taxon>Bacillati</taxon>
        <taxon>Bacillota</taxon>
        <taxon>Bacilli</taxon>
        <taxon>Bacillales</taxon>
        <taxon>Bacillaceae</taxon>
        <taxon>Lysinibacillus</taxon>
    </lineage>
</organism>
<proteinExistence type="predicted"/>
<dbReference type="Gene3D" id="2.60.120.260">
    <property type="entry name" value="Galactose-binding domain-like"/>
    <property type="match status" value="1"/>
</dbReference>
<dbReference type="Proteomes" id="UP000037977">
    <property type="component" value="Unassembled WGS sequence"/>
</dbReference>
<dbReference type="OrthoDB" id="2733256at2"/>
<dbReference type="Pfam" id="PF13385">
    <property type="entry name" value="Laminin_G_3"/>
    <property type="match status" value="1"/>
</dbReference>
<evidence type="ECO:0000313" key="1">
    <source>
        <dbReference type="EMBL" id="KOY83012.1"/>
    </source>
</evidence>
<keyword evidence="2" id="KW-1185">Reference proteome</keyword>
<reference evidence="1 2" key="1">
    <citation type="submission" date="2015-07" db="EMBL/GenBank/DDBJ databases">
        <title>Genome sequencing project for genomic taxonomy and phylogenomics of Bacillus-like bacteria.</title>
        <authorList>
            <person name="Liu B."/>
            <person name="Wang J."/>
            <person name="Zhu Y."/>
            <person name="Liu G."/>
            <person name="Chen Q."/>
            <person name="Chen Z."/>
            <person name="Che J."/>
            <person name="Ge C."/>
            <person name="Shi H."/>
            <person name="Pan Z."/>
            <person name="Liu X."/>
        </authorList>
    </citation>
    <scope>NUCLEOTIDE SEQUENCE [LARGE SCALE GENOMIC DNA]</scope>
    <source>
        <strain evidence="1 2">DSM 54</strain>
    </source>
</reference>
<dbReference type="Gene3D" id="2.60.120.200">
    <property type="match status" value="1"/>
</dbReference>
<evidence type="ECO:0000313" key="2">
    <source>
        <dbReference type="Proteomes" id="UP000037977"/>
    </source>
</evidence>
<comment type="caution">
    <text evidence="1">The sequence shown here is derived from an EMBL/GenBank/DDBJ whole genome shotgun (WGS) entry which is preliminary data.</text>
</comment>
<dbReference type="SUPFAM" id="SSF49899">
    <property type="entry name" value="Concanavalin A-like lectins/glucanases"/>
    <property type="match status" value="1"/>
</dbReference>
<dbReference type="InterPro" id="IPR013320">
    <property type="entry name" value="ConA-like_dom_sf"/>
</dbReference>
<name>A0A0M9DM82_9BACI</name>